<keyword evidence="2" id="KW-1185">Reference proteome</keyword>
<dbReference type="PANTHER" id="PTHR48040:SF35">
    <property type="entry name" value="ABC TRANSPORTER G FAMILY MEMBER 39-LIKE"/>
    <property type="match status" value="1"/>
</dbReference>
<dbReference type="InterPro" id="IPR027417">
    <property type="entry name" value="P-loop_NTPase"/>
</dbReference>
<evidence type="ECO:0000313" key="2">
    <source>
        <dbReference type="Proteomes" id="UP000008311"/>
    </source>
</evidence>
<gene>
    <name evidence="1" type="ORF">RCOM_1053590</name>
</gene>
<protein>
    <submittedName>
        <fullName evidence="1">ATP-binding cassette transporter, putative</fullName>
    </submittedName>
</protein>
<dbReference type="GO" id="GO:0005524">
    <property type="term" value="F:ATP binding"/>
    <property type="evidence" value="ECO:0007669"/>
    <property type="project" value="UniProtKB-KW"/>
</dbReference>
<dbReference type="InParanoid" id="B9RJZ2"/>
<keyword evidence="1" id="KW-0067">ATP-binding</keyword>
<dbReference type="EMBL" id="EQ973784">
    <property type="protein sequence ID" value="EEF48300.1"/>
    <property type="molecule type" value="Genomic_DNA"/>
</dbReference>
<proteinExistence type="predicted"/>
<dbReference type="Proteomes" id="UP000008311">
    <property type="component" value="Unassembled WGS sequence"/>
</dbReference>
<dbReference type="eggNOG" id="KOG0065">
    <property type="taxonomic scope" value="Eukaryota"/>
</dbReference>
<name>B9RJZ2_RICCO</name>
<evidence type="ECO:0000313" key="1">
    <source>
        <dbReference type="EMBL" id="EEF48300.1"/>
    </source>
</evidence>
<organism evidence="1 2">
    <name type="scientific">Ricinus communis</name>
    <name type="common">Castor bean</name>
    <dbReference type="NCBI Taxonomy" id="3988"/>
    <lineage>
        <taxon>Eukaryota</taxon>
        <taxon>Viridiplantae</taxon>
        <taxon>Streptophyta</taxon>
        <taxon>Embryophyta</taxon>
        <taxon>Tracheophyta</taxon>
        <taxon>Spermatophyta</taxon>
        <taxon>Magnoliopsida</taxon>
        <taxon>eudicotyledons</taxon>
        <taxon>Gunneridae</taxon>
        <taxon>Pentapetalae</taxon>
        <taxon>rosids</taxon>
        <taxon>fabids</taxon>
        <taxon>Malpighiales</taxon>
        <taxon>Euphorbiaceae</taxon>
        <taxon>Acalyphoideae</taxon>
        <taxon>Acalypheae</taxon>
        <taxon>Ricinus</taxon>
    </lineage>
</organism>
<reference evidence="2" key="1">
    <citation type="journal article" date="2010" name="Nat. Biotechnol.">
        <title>Draft genome sequence of the oilseed species Ricinus communis.</title>
        <authorList>
            <person name="Chan A.P."/>
            <person name="Crabtree J."/>
            <person name="Zhao Q."/>
            <person name="Lorenzi H."/>
            <person name="Orvis J."/>
            <person name="Puiu D."/>
            <person name="Melake-Berhan A."/>
            <person name="Jones K.M."/>
            <person name="Redman J."/>
            <person name="Chen G."/>
            <person name="Cahoon E.B."/>
            <person name="Gedil M."/>
            <person name="Stanke M."/>
            <person name="Haas B.J."/>
            <person name="Wortman J.R."/>
            <person name="Fraser-Liggett C.M."/>
            <person name="Ravel J."/>
            <person name="Rabinowicz P.D."/>
        </authorList>
    </citation>
    <scope>NUCLEOTIDE SEQUENCE [LARGE SCALE GENOMIC DNA]</scope>
    <source>
        <strain evidence="2">cv. Hale</strain>
    </source>
</reference>
<dbReference type="Gene3D" id="3.40.50.300">
    <property type="entry name" value="P-loop containing nucleotide triphosphate hydrolases"/>
    <property type="match status" value="1"/>
</dbReference>
<dbReference type="AlphaFoldDB" id="B9RJZ2"/>
<keyword evidence="1" id="KW-0547">Nucleotide-binding</keyword>
<accession>B9RJZ2</accession>
<dbReference type="PANTHER" id="PTHR48040">
    <property type="entry name" value="PLEIOTROPIC DRUG RESISTANCE PROTEIN 1-LIKE ISOFORM X1"/>
    <property type="match status" value="1"/>
</dbReference>
<sequence length="89" mass="9677">MKAIFQEFLELVELTPIRKALVGLPGVNDLSIEKRKRLTIAVELVANSSDIFMDEPTSGQQARAAAIKEVTNTVGTVRTVLCTICQSST</sequence>
<dbReference type="SUPFAM" id="SSF52540">
    <property type="entry name" value="P-loop containing nucleoside triphosphate hydrolases"/>
    <property type="match status" value="1"/>
</dbReference>